<dbReference type="SUPFAM" id="SSF49785">
    <property type="entry name" value="Galactose-binding domain-like"/>
    <property type="match status" value="2"/>
</dbReference>
<feature type="compositionally biased region" description="Low complexity" evidence="5">
    <location>
        <begin position="703"/>
        <end position="718"/>
    </location>
</feature>
<evidence type="ECO:0000256" key="2">
    <source>
        <dbReference type="ARBA" id="ARBA00022801"/>
    </source>
</evidence>
<proteinExistence type="inferred from homology"/>
<gene>
    <name evidence="8" type="ORF">EAX62_12825</name>
</gene>
<comment type="similarity">
    <text evidence="1 4">Belongs to the glycosyl hydrolase 26 family.</text>
</comment>
<evidence type="ECO:0000256" key="4">
    <source>
        <dbReference type="PROSITE-ProRule" id="PRU01100"/>
    </source>
</evidence>
<dbReference type="SUPFAM" id="SSF51445">
    <property type="entry name" value="(Trans)glycosidases"/>
    <property type="match status" value="1"/>
</dbReference>
<feature type="signal peptide" evidence="6">
    <location>
        <begin position="1"/>
        <end position="41"/>
    </location>
</feature>
<evidence type="ECO:0000313" key="9">
    <source>
        <dbReference type="Proteomes" id="UP000275256"/>
    </source>
</evidence>
<dbReference type="RefSeq" id="WP_121902093.1">
    <property type="nucleotide sequence ID" value="NZ_REFW01000003.1"/>
</dbReference>
<comment type="caution">
    <text evidence="8">The sequence shown here is derived from an EMBL/GenBank/DDBJ whole genome shotgun (WGS) entry which is preliminary data.</text>
</comment>
<dbReference type="GO" id="GO:0008810">
    <property type="term" value="F:cellulase activity"/>
    <property type="evidence" value="ECO:0007669"/>
    <property type="project" value="InterPro"/>
</dbReference>
<dbReference type="InterPro" id="IPR000805">
    <property type="entry name" value="Glyco_hydro_26"/>
</dbReference>
<dbReference type="GO" id="GO:0016985">
    <property type="term" value="F:mannan endo-1,4-beta-mannosidase activity"/>
    <property type="evidence" value="ECO:0007669"/>
    <property type="project" value="InterPro"/>
</dbReference>
<dbReference type="Gene3D" id="2.60.40.10">
    <property type="entry name" value="Immunoglobulins"/>
    <property type="match status" value="1"/>
</dbReference>
<dbReference type="GO" id="GO:0006080">
    <property type="term" value="P:substituted mannan metabolic process"/>
    <property type="evidence" value="ECO:0007669"/>
    <property type="project" value="InterPro"/>
</dbReference>
<dbReference type="EMBL" id="REFW01000003">
    <property type="protein sequence ID" value="RMB58974.1"/>
    <property type="molecule type" value="Genomic_DNA"/>
</dbReference>
<dbReference type="Pfam" id="PF02156">
    <property type="entry name" value="Glyco_hydro_26"/>
    <property type="match status" value="1"/>
</dbReference>
<sequence length="1077" mass="114946">MTNIRNGPRQRGRGVLAMAAAAALVVSGAIGASMSQSVAHAAQPEPGIANIVDTSATPETKSLWSYLNGTRGEGVLFGHQGDLDNGVTFSTPDGVKSDVHAGTGDYPAIMGIDTLSLEGSVGPGKPTNTDAENVAAVANGIKQAHGAGAIVTFSTHINNFVTGGSFSDSTGRVVSHILPGGDKNAAFNAYLDRIAATADASVDAEGNLIPIIFRPFHENTGSWFWWGAAQTTAGEYKELFRYTVEYLRDTKGVSNFLYAFSPNGTFAGDKALYLATYPGDEWVDVMGYDGYESNNDANDSNAWIGGTIVDLRMLSDLADEHGKIAAFTEFGRNGERTIKETGNKSLNFYSDLLTAMKNDPKAKRMAYMLTWQNWGMDQFYVPYPAFGSTPEHEMFPDFTAMYDDPYSVFASNIPSDALTRDVEAAPAQPTLRLVSPADGVRVTTPSVTVRAKATLKVPTRAWFTVSGDAVEHELTLGADGYHSAAWNIGEDGLTNATVQVTVHAAYATGDPMEATASIVLGSTPELPVGTIDDFEGYGDDNALRAAYSFNNTPSSALALGTGAAGSQGVGYAYDFTAQEYQGFGKVLESGQDWSAFNRFNLWLDPDGSNQKLVLQMKAGGQTFEYYPSLAGTEPQNLSIHFSDFRPPPWDSANKDKRLTQELMKSVSEFYVYINKTDSYTTPGSIALDNLQAVAGEGEPLPGGPVTSPSPSPSATVTTPPVGATSIDNFESYADDAALQTAWNRRNNQSDLSLVAPISGTGTQAMKFAFDFSSVTYAGVARSLTADWSGSERITGWMLPDGSNQQVVMQFKAGDVSYEVYASSGGTEPVEFSLAVADAVPASYQNLDPTRRPSAEELKSVTEFAIFITKASDDKVIGAIVLDDLRVTGASGPEPTPSTSPTATATPSPTATATSAPTGTGTVMPTVTATTTTTVTATPPSRGDVYTTPGYHSVNGRKWFTTCESYSMTWRCTTEIWATQVTHSGGKFVKATGWFFNNLTYLPSARAGWAKNPLGHTGAWTSAEGRQWRTECDTAATGGNGCRSYIRATVVDSTRSSNGVWRYAMVNKWVFNNIVLFS</sequence>
<dbReference type="PANTHER" id="PTHR40079:SF4">
    <property type="entry name" value="GH26 DOMAIN-CONTAINING PROTEIN-RELATED"/>
    <property type="match status" value="1"/>
</dbReference>
<dbReference type="Proteomes" id="UP000275256">
    <property type="component" value="Unassembled WGS sequence"/>
</dbReference>
<protein>
    <recommendedName>
        <fullName evidence="7">GH26 domain-containing protein</fullName>
    </recommendedName>
</protein>
<feature type="active site" description="Nucleophile" evidence="4">
    <location>
        <position position="329"/>
    </location>
</feature>
<feature type="region of interest" description="Disordered" evidence="5">
    <location>
        <begin position="889"/>
        <end position="924"/>
    </location>
</feature>
<keyword evidence="6" id="KW-0732">Signal</keyword>
<dbReference type="InterPro" id="IPR008979">
    <property type="entry name" value="Galactose-bd-like_sf"/>
</dbReference>
<evidence type="ECO:0000256" key="1">
    <source>
        <dbReference type="ARBA" id="ARBA00007754"/>
    </source>
</evidence>
<dbReference type="PROSITE" id="PS51764">
    <property type="entry name" value="GH26"/>
    <property type="match status" value="1"/>
</dbReference>
<evidence type="ECO:0000256" key="3">
    <source>
        <dbReference type="ARBA" id="ARBA00023295"/>
    </source>
</evidence>
<dbReference type="InterPro" id="IPR013783">
    <property type="entry name" value="Ig-like_fold"/>
</dbReference>
<feature type="domain" description="GH26" evidence="7">
    <location>
        <begin position="58"/>
        <end position="411"/>
    </location>
</feature>
<accession>A0A3M0G215</accession>
<keyword evidence="2 4" id="KW-0378">Hydrolase</keyword>
<feature type="chain" id="PRO_5017927543" description="GH26 domain-containing protein" evidence="6">
    <location>
        <begin position="42"/>
        <end position="1077"/>
    </location>
</feature>
<keyword evidence="3 4" id="KW-0326">Glycosidase</keyword>
<reference evidence="8 9" key="1">
    <citation type="submission" date="2018-10" db="EMBL/GenBank/DDBJ databases">
        <title>Tessaracoccus antarcticuss sp. nov., isolated from sediment.</title>
        <authorList>
            <person name="Zhou L.Y."/>
            <person name="Du Z.J."/>
        </authorList>
    </citation>
    <scope>NUCLEOTIDE SEQUENCE [LARGE SCALE GENOMIC DNA]</scope>
    <source>
        <strain evidence="8 9">JDX10</strain>
    </source>
</reference>
<dbReference type="InterPro" id="IPR022790">
    <property type="entry name" value="GH26_dom"/>
</dbReference>
<evidence type="ECO:0000313" key="8">
    <source>
        <dbReference type="EMBL" id="RMB58974.1"/>
    </source>
</evidence>
<dbReference type="OrthoDB" id="9816550at2"/>
<dbReference type="Gene3D" id="3.20.20.80">
    <property type="entry name" value="Glycosidases"/>
    <property type="match status" value="1"/>
</dbReference>
<dbReference type="PANTHER" id="PTHR40079">
    <property type="entry name" value="MANNAN ENDO-1,4-BETA-MANNOSIDASE E-RELATED"/>
    <property type="match status" value="1"/>
</dbReference>
<feature type="region of interest" description="Disordered" evidence="5">
    <location>
        <begin position="694"/>
        <end position="718"/>
    </location>
</feature>
<dbReference type="GO" id="GO:0030245">
    <property type="term" value="P:cellulose catabolic process"/>
    <property type="evidence" value="ECO:0007669"/>
    <property type="project" value="InterPro"/>
</dbReference>
<name>A0A3M0G215_9ACTN</name>
<evidence type="ECO:0000259" key="7">
    <source>
        <dbReference type="PROSITE" id="PS51764"/>
    </source>
</evidence>
<dbReference type="Pfam" id="PF03425">
    <property type="entry name" value="CBM_11"/>
    <property type="match status" value="2"/>
</dbReference>
<feature type="active site" description="Proton donor" evidence="4">
    <location>
        <position position="218"/>
    </location>
</feature>
<evidence type="ECO:0000256" key="5">
    <source>
        <dbReference type="SAM" id="MobiDB-lite"/>
    </source>
</evidence>
<dbReference type="InterPro" id="IPR005087">
    <property type="entry name" value="CBM11"/>
</dbReference>
<dbReference type="PRINTS" id="PR00739">
    <property type="entry name" value="GLHYDRLASE26"/>
</dbReference>
<organism evidence="8 9">
    <name type="scientific">Tessaracoccus antarcticus</name>
    <dbReference type="NCBI Taxonomy" id="2479848"/>
    <lineage>
        <taxon>Bacteria</taxon>
        <taxon>Bacillati</taxon>
        <taxon>Actinomycetota</taxon>
        <taxon>Actinomycetes</taxon>
        <taxon>Propionibacteriales</taxon>
        <taxon>Propionibacteriaceae</taxon>
        <taxon>Tessaracoccus</taxon>
    </lineage>
</organism>
<dbReference type="InterPro" id="IPR017853">
    <property type="entry name" value="GH"/>
</dbReference>
<keyword evidence="9" id="KW-1185">Reference proteome</keyword>
<evidence type="ECO:0000256" key="6">
    <source>
        <dbReference type="SAM" id="SignalP"/>
    </source>
</evidence>
<dbReference type="AlphaFoldDB" id="A0A3M0G215"/>